<keyword evidence="3" id="KW-1185">Reference proteome</keyword>
<protein>
    <submittedName>
        <fullName evidence="2">Uncharacterized protein</fullName>
    </submittedName>
</protein>
<organism evidence="2 3">
    <name type="scientific">Nelumbo nucifera</name>
    <name type="common">Sacred lotus</name>
    <dbReference type="NCBI Taxonomy" id="4432"/>
    <lineage>
        <taxon>Eukaryota</taxon>
        <taxon>Viridiplantae</taxon>
        <taxon>Streptophyta</taxon>
        <taxon>Embryophyta</taxon>
        <taxon>Tracheophyta</taxon>
        <taxon>Spermatophyta</taxon>
        <taxon>Magnoliopsida</taxon>
        <taxon>Proteales</taxon>
        <taxon>Nelumbonaceae</taxon>
        <taxon>Nelumbo</taxon>
    </lineage>
</organism>
<evidence type="ECO:0000313" key="2">
    <source>
        <dbReference type="EMBL" id="DAD25109.1"/>
    </source>
</evidence>
<dbReference type="Pfam" id="PF05691">
    <property type="entry name" value="Raffinose_syn"/>
    <property type="match status" value="1"/>
</dbReference>
<name>A0A822Y1E1_NELNU</name>
<keyword evidence="1" id="KW-0119">Carbohydrate metabolism</keyword>
<accession>A0A822Y1E1</accession>
<dbReference type="EMBL" id="DUZY01000001">
    <property type="protein sequence ID" value="DAD25109.1"/>
    <property type="molecule type" value="Genomic_DNA"/>
</dbReference>
<gene>
    <name evidence="2" type="ORF">HUJ06_026573</name>
</gene>
<dbReference type="InterPro" id="IPR008811">
    <property type="entry name" value="Glycosyl_hydrolases_36"/>
</dbReference>
<sequence>MSIFKFKVWWTTHWVGDKGSDVEHETQIMTLDKSDFGRPYVLLLPLIEGSFHASLHPGDDDNLHICVESGSTQVTSSSFRSSLYMHVGDDA</sequence>
<reference evidence="2 3" key="1">
    <citation type="journal article" date="2020" name="Mol. Biol. Evol.">
        <title>Distinct Expression and Methylation Patterns for Genes with Different Fates following a Single Whole-Genome Duplication in Flowering Plants.</title>
        <authorList>
            <person name="Shi T."/>
            <person name="Rahmani R.S."/>
            <person name="Gugger P.F."/>
            <person name="Wang M."/>
            <person name="Li H."/>
            <person name="Zhang Y."/>
            <person name="Li Z."/>
            <person name="Wang Q."/>
            <person name="Van de Peer Y."/>
            <person name="Marchal K."/>
            <person name="Chen J."/>
        </authorList>
    </citation>
    <scope>NUCLEOTIDE SEQUENCE [LARGE SCALE GENOMIC DNA]</scope>
    <source>
        <tissue evidence="2">Leaf</tissue>
    </source>
</reference>
<comment type="caution">
    <text evidence="2">The sequence shown here is derived from an EMBL/GenBank/DDBJ whole genome shotgun (WGS) entry which is preliminary data.</text>
</comment>
<dbReference type="PANTHER" id="PTHR31268:SF37">
    <property type="entry name" value="GALACTINOL--SUCROSE GALACTOSYLTRANSFERASE"/>
    <property type="match status" value="1"/>
</dbReference>
<dbReference type="Proteomes" id="UP000607653">
    <property type="component" value="Unassembled WGS sequence"/>
</dbReference>
<evidence type="ECO:0000313" key="3">
    <source>
        <dbReference type="Proteomes" id="UP000607653"/>
    </source>
</evidence>
<proteinExistence type="predicted"/>
<dbReference type="AlphaFoldDB" id="A0A822Y1E1"/>
<evidence type="ECO:0000256" key="1">
    <source>
        <dbReference type="ARBA" id="ARBA00023277"/>
    </source>
</evidence>
<dbReference type="PANTHER" id="PTHR31268">
    <property type="match status" value="1"/>
</dbReference>